<dbReference type="GO" id="GO:0016491">
    <property type="term" value="F:oxidoreductase activity"/>
    <property type="evidence" value="ECO:0007669"/>
    <property type="project" value="UniProtKB-KW"/>
</dbReference>
<dbReference type="STRING" id="1408157.A0A1J7ITV8"/>
<dbReference type="AlphaFoldDB" id="A0A1J7ITV8"/>
<sequence>MSVQSPVTVQQVQASNARIDAESYPRTAVFVGGTSGIGEAVLQELSLASKGTYAARVYVVGRHESAQRVNESLDRLRAQSPNVDFIWTAGDISLLADVKRICLELKEKERSLDLLFLSAGYAPLGGREETKEGLIISQSLGYYSRILFIQHLLPLLKASTTQGRVVSVLGGGRESANIDVEDLNLEKPGNFGRYKCLYHIITMLTMGMEQLAEDNKDVTFIHAHPGLVNTGNLNRGWRGRWILQLLANIVLAPFFLLAAFSIEESRQRTLYLMTSAKYGGHGVPLQEPVPPGLTVRGEETGSLFLVNQRGATVANEKVLSELRKETKGRIWAKTTELLQPYLQ</sequence>
<dbReference type="InterPro" id="IPR052228">
    <property type="entry name" value="Sec_Metab_Biosynth_Oxidored"/>
</dbReference>
<evidence type="ECO:0000256" key="2">
    <source>
        <dbReference type="SAM" id="Phobius"/>
    </source>
</evidence>
<keyword evidence="2" id="KW-0812">Transmembrane</keyword>
<organism evidence="3 4">
    <name type="scientific">Coniochaeta ligniaria NRRL 30616</name>
    <dbReference type="NCBI Taxonomy" id="1408157"/>
    <lineage>
        <taxon>Eukaryota</taxon>
        <taxon>Fungi</taxon>
        <taxon>Dikarya</taxon>
        <taxon>Ascomycota</taxon>
        <taxon>Pezizomycotina</taxon>
        <taxon>Sordariomycetes</taxon>
        <taxon>Sordariomycetidae</taxon>
        <taxon>Coniochaetales</taxon>
        <taxon>Coniochaetaceae</taxon>
        <taxon>Coniochaeta</taxon>
    </lineage>
</organism>
<dbReference type="Gene3D" id="3.40.50.720">
    <property type="entry name" value="NAD(P)-binding Rossmann-like Domain"/>
    <property type="match status" value="1"/>
</dbReference>
<evidence type="ECO:0000256" key="1">
    <source>
        <dbReference type="ARBA" id="ARBA00023002"/>
    </source>
</evidence>
<accession>A0A1J7ITV8</accession>
<name>A0A1J7ITV8_9PEZI</name>
<evidence type="ECO:0000313" key="3">
    <source>
        <dbReference type="EMBL" id="OIW30749.1"/>
    </source>
</evidence>
<gene>
    <name evidence="3" type="ORF">CONLIGDRAFT_642809</name>
</gene>
<dbReference type="PANTHER" id="PTHR47534">
    <property type="entry name" value="YALI0E05731P"/>
    <property type="match status" value="1"/>
</dbReference>
<dbReference type="Pfam" id="PF00106">
    <property type="entry name" value="adh_short"/>
    <property type="match status" value="1"/>
</dbReference>
<keyword evidence="1" id="KW-0560">Oxidoreductase</keyword>
<dbReference type="InterPro" id="IPR002347">
    <property type="entry name" value="SDR_fam"/>
</dbReference>
<dbReference type="PANTHER" id="PTHR47534:SF3">
    <property type="entry name" value="ALCOHOL DEHYDROGENASE-LIKE C-TERMINAL DOMAIN-CONTAINING PROTEIN"/>
    <property type="match status" value="1"/>
</dbReference>
<proteinExistence type="predicted"/>
<dbReference type="InterPro" id="IPR036291">
    <property type="entry name" value="NAD(P)-bd_dom_sf"/>
</dbReference>
<keyword evidence="2" id="KW-1133">Transmembrane helix</keyword>
<evidence type="ECO:0000313" key="4">
    <source>
        <dbReference type="Proteomes" id="UP000182658"/>
    </source>
</evidence>
<dbReference type="SUPFAM" id="SSF51735">
    <property type="entry name" value="NAD(P)-binding Rossmann-fold domains"/>
    <property type="match status" value="1"/>
</dbReference>
<feature type="transmembrane region" description="Helical" evidence="2">
    <location>
        <begin position="241"/>
        <end position="262"/>
    </location>
</feature>
<dbReference type="InParanoid" id="A0A1J7ITV8"/>
<dbReference type="OrthoDB" id="2898509at2759"/>
<dbReference type="EMBL" id="KV875096">
    <property type="protein sequence ID" value="OIW30749.1"/>
    <property type="molecule type" value="Genomic_DNA"/>
</dbReference>
<reference evidence="3 4" key="1">
    <citation type="submission" date="2016-10" db="EMBL/GenBank/DDBJ databases">
        <title>Draft genome sequence of Coniochaeta ligniaria NRRL30616, a lignocellulolytic fungus for bioabatement of inhibitors in plant biomass hydrolysates.</title>
        <authorList>
            <consortium name="DOE Joint Genome Institute"/>
            <person name="Jimenez D.J."/>
            <person name="Hector R.E."/>
            <person name="Riley R."/>
            <person name="Sun H."/>
            <person name="Grigoriev I.V."/>
            <person name="Van Elsas J.D."/>
            <person name="Nichols N.N."/>
        </authorList>
    </citation>
    <scope>NUCLEOTIDE SEQUENCE [LARGE SCALE GENOMIC DNA]</scope>
    <source>
        <strain evidence="3 4">NRRL 30616</strain>
    </source>
</reference>
<keyword evidence="2" id="KW-0472">Membrane</keyword>
<dbReference type="Proteomes" id="UP000182658">
    <property type="component" value="Unassembled WGS sequence"/>
</dbReference>
<protein>
    <submittedName>
        <fullName evidence="3">NAD(P)-binding protein</fullName>
    </submittedName>
</protein>
<keyword evidence="4" id="KW-1185">Reference proteome</keyword>